<keyword evidence="2" id="KW-0539">Nucleus</keyword>
<gene>
    <name evidence="6" type="ORF">NDN08_001791</name>
</gene>
<feature type="compositionally biased region" description="Basic and acidic residues" evidence="3">
    <location>
        <begin position="574"/>
        <end position="583"/>
    </location>
</feature>
<sequence length="625" mass="69985">MDEPRLGTVESIPIFRPDVGEGEDDLLVFVQENERELNEFGGIRIDPPSSWNLPQVNLHEPPRGDNVKINAKGFTPFSPRAEENGTQDQGKRNRTAQKRLRIPVRDFRIMDVLKRNELLSKSRSLSSVYPPLASHADLEALYWELNAQNNSETNNAMMCTYYANEPTKKHYVQSNPETTARNNWHCGTIWNHPLSPLRSVTKPSPKQEISFSQFSNRKNWTKSPYDRNTLIFNHFGCRKAIYVLPPSDSDAFERLCEDKGISPSSDQAAAISPPDLIRRYGFKNLRKSLLKPQSYLVVAAGSYCLNVDLGFNVHETATFSIPSWLVGVDGSLKKKLPYEFMLHQSILEHGKRNRGYESKISKPLVESGRRVFKQHEELITSARKRGVPCTSLEDAGPDVKSAISASRKLFEGVGEDLTEPLDPRCSICGYWPHYSFLARLSAGSSKVFCSEHGLEQLLESGTDISGLVVIYAHPARELMRILKEALGQDADGMMTSSILEPTEDGEVDSGTESVPAPKKRKMPSVESTSKAARAKKDVEDPLLREDGEVPAETEKVEPVKNGIVQSRSKPLSDAARRSSKVENKTTSASMNSAKNAMQRMWQMRQQKSRTKRANPDSQPVPKDGD</sequence>
<dbReference type="GO" id="GO:0006338">
    <property type="term" value="P:chromatin remodeling"/>
    <property type="evidence" value="ECO:0007669"/>
    <property type="project" value="TreeGrafter"/>
</dbReference>
<dbReference type="GO" id="GO:0000785">
    <property type="term" value="C:chromatin"/>
    <property type="evidence" value="ECO:0007669"/>
    <property type="project" value="TreeGrafter"/>
</dbReference>
<dbReference type="Gene3D" id="2.60.120.650">
    <property type="entry name" value="Cupin"/>
    <property type="match status" value="1"/>
</dbReference>
<comment type="caution">
    <text evidence="6">The sequence shown here is derived from an EMBL/GenBank/DDBJ whole genome shotgun (WGS) entry which is preliminary data.</text>
</comment>
<evidence type="ECO:0000313" key="7">
    <source>
        <dbReference type="Proteomes" id="UP001157974"/>
    </source>
</evidence>
<reference evidence="6 7" key="1">
    <citation type="journal article" date="2023" name="Nat. Commun.">
        <title>Origin of minicircular mitochondrial genomes in red algae.</title>
        <authorList>
            <person name="Lee Y."/>
            <person name="Cho C.H."/>
            <person name="Lee Y.M."/>
            <person name="Park S.I."/>
            <person name="Yang J.H."/>
            <person name="West J.A."/>
            <person name="Bhattacharya D."/>
            <person name="Yoon H.S."/>
        </authorList>
    </citation>
    <scope>NUCLEOTIDE SEQUENCE [LARGE SCALE GENOMIC DNA]</scope>
    <source>
        <strain evidence="6 7">CCMP1338</strain>
        <tissue evidence="6">Whole cell</tissue>
    </source>
</reference>
<dbReference type="PANTHER" id="PTHR10694:SF113">
    <property type="entry name" value="PROTEIN JUMONJI"/>
    <property type="match status" value="1"/>
</dbReference>
<accession>A0AAV8URT8</accession>
<dbReference type="InterPro" id="IPR003347">
    <property type="entry name" value="JmjC_dom"/>
</dbReference>
<feature type="compositionally biased region" description="Polar residues" evidence="3">
    <location>
        <begin position="584"/>
        <end position="595"/>
    </location>
</feature>
<proteinExistence type="predicted"/>
<dbReference type="PROSITE" id="PS51183">
    <property type="entry name" value="JMJN"/>
    <property type="match status" value="1"/>
</dbReference>
<dbReference type="GO" id="GO:0010468">
    <property type="term" value="P:regulation of gene expression"/>
    <property type="evidence" value="ECO:0007669"/>
    <property type="project" value="TreeGrafter"/>
</dbReference>
<evidence type="ECO:0000259" key="5">
    <source>
        <dbReference type="PROSITE" id="PS51184"/>
    </source>
</evidence>
<comment type="subcellular location">
    <subcellularLocation>
        <location evidence="1">Nucleus</location>
    </subcellularLocation>
</comment>
<evidence type="ECO:0008006" key="8">
    <source>
        <dbReference type="Google" id="ProtNLM"/>
    </source>
</evidence>
<feature type="region of interest" description="Disordered" evidence="3">
    <location>
        <begin position="499"/>
        <end position="625"/>
    </location>
</feature>
<evidence type="ECO:0000313" key="6">
    <source>
        <dbReference type="EMBL" id="KAJ8905284.1"/>
    </source>
</evidence>
<feature type="region of interest" description="Disordered" evidence="3">
    <location>
        <begin position="58"/>
        <end position="97"/>
    </location>
</feature>
<feature type="domain" description="JmjC" evidence="5">
    <location>
        <begin position="181"/>
        <end position="336"/>
    </location>
</feature>
<dbReference type="PROSITE" id="PS51184">
    <property type="entry name" value="JMJC"/>
    <property type="match status" value="1"/>
</dbReference>
<name>A0AAV8URT8_9RHOD</name>
<evidence type="ECO:0000259" key="4">
    <source>
        <dbReference type="PROSITE" id="PS51183"/>
    </source>
</evidence>
<feature type="domain" description="JmjN" evidence="4">
    <location>
        <begin position="12"/>
        <end position="54"/>
    </location>
</feature>
<dbReference type="EMBL" id="JAMWBK010000005">
    <property type="protein sequence ID" value="KAJ8905284.1"/>
    <property type="molecule type" value="Genomic_DNA"/>
</dbReference>
<keyword evidence="7" id="KW-1185">Reference proteome</keyword>
<feature type="compositionally biased region" description="Basic and acidic residues" evidence="3">
    <location>
        <begin position="534"/>
        <end position="558"/>
    </location>
</feature>
<dbReference type="Proteomes" id="UP001157974">
    <property type="component" value="Unassembled WGS sequence"/>
</dbReference>
<dbReference type="GO" id="GO:0005634">
    <property type="term" value="C:nucleus"/>
    <property type="evidence" value="ECO:0007669"/>
    <property type="project" value="UniProtKB-SubCell"/>
</dbReference>
<protein>
    <recommendedName>
        <fullName evidence="8">JmjC domain-containing protein</fullName>
    </recommendedName>
</protein>
<dbReference type="PANTHER" id="PTHR10694">
    <property type="entry name" value="LYSINE-SPECIFIC DEMETHYLASE"/>
    <property type="match status" value="1"/>
</dbReference>
<organism evidence="6 7">
    <name type="scientific">Rhodosorus marinus</name>
    <dbReference type="NCBI Taxonomy" id="101924"/>
    <lineage>
        <taxon>Eukaryota</taxon>
        <taxon>Rhodophyta</taxon>
        <taxon>Stylonematophyceae</taxon>
        <taxon>Stylonematales</taxon>
        <taxon>Stylonemataceae</taxon>
        <taxon>Rhodosorus</taxon>
    </lineage>
</organism>
<dbReference type="InterPro" id="IPR003349">
    <property type="entry name" value="JmjN"/>
</dbReference>
<dbReference type="AlphaFoldDB" id="A0AAV8URT8"/>
<evidence type="ECO:0000256" key="3">
    <source>
        <dbReference type="SAM" id="MobiDB-lite"/>
    </source>
</evidence>
<evidence type="ECO:0000256" key="2">
    <source>
        <dbReference type="ARBA" id="ARBA00023242"/>
    </source>
</evidence>
<evidence type="ECO:0000256" key="1">
    <source>
        <dbReference type="ARBA" id="ARBA00004123"/>
    </source>
</evidence>